<dbReference type="Pfam" id="PF13531">
    <property type="entry name" value="SBP_bac_11"/>
    <property type="match status" value="1"/>
</dbReference>
<name>A0ABS2VK25_STRAS</name>
<reference evidence="4 5" key="1">
    <citation type="submission" date="2021-02" db="EMBL/GenBank/DDBJ databases">
        <title>Whole genome sequencing of Streptomyces actuosus VRA1.</title>
        <authorList>
            <person name="Sen G."/>
            <person name="Sen A."/>
        </authorList>
    </citation>
    <scope>NUCLEOTIDE SEQUENCE [LARGE SCALE GENOMIC DNA]</scope>
    <source>
        <strain evidence="4 5">VRA1</strain>
    </source>
</reference>
<dbReference type="InterPro" id="IPR011600">
    <property type="entry name" value="Pept_C14_caspase"/>
</dbReference>
<evidence type="ECO:0000259" key="3">
    <source>
        <dbReference type="SMART" id="SM00327"/>
    </source>
</evidence>
<evidence type="ECO:0000313" key="4">
    <source>
        <dbReference type="EMBL" id="MBN0043433.1"/>
    </source>
</evidence>
<proteinExistence type="predicted"/>
<keyword evidence="2" id="KW-1133">Transmembrane helix</keyword>
<keyword evidence="2" id="KW-0812">Transmembrane</keyword>
<dbReference type="SMART" id="SM00327">
    <property type="entry name" value="VWA"/>
    <property type="match status" value="1"/>
</dbReference>
<dbReference type="InterPro" id="IPR036465">
    <property type="entry name" value="vWFA_dom_sf"/>
</dbReference>
<comment type="caution">
    <text evidence="4">The sequence shown here is derived from an EMBL/GenBank/DDBJ whole genome shotgun (WGS) entry which is preliminary data.</text>
</comment>
<feature type="transmembrane region" description="Helical" evidence="2">
    <location>
        <begin position="299"/>
        <end position="319"/>
    </location>
</feature>
<organism evidence="4 5">
    <name type="scientific">Streptomyces actuosus</name>
    <dbReference type="NCBI Taxonomy" id="1885"/>
    <lineage>
        <taxon>Bacteria</taxon>
        <taxon>Bacillati</taxon>
        <taxon>Actinomycetota</taxon>
        <taxon>Actinomycetes</taxon>
        <taxon>Kitasatosporales</taxon>
        <taxon>Streptomycetaceae</taxon>
        <taxon>Streptomyces</taxon>
    </lineage>
</organism>
<dbReference type="CDD" id="cd00198">
    <property type="entry name" value="vWFA"/>
    <property type="match status" value="1"/>
</dbReference>
<evidence type="ECO:0000256" key="2">
    <source>
        <dbReference type="SAM" id="Phobius"/>
    </source>
</evidence>
<accession>A0ABS2VK25</accession>
<dbReference type="Gene3D" id="3.40.50.1460">
    <property type="match status" value="1"/>
</dbReference>
<sequence>MNRYDPRGKVNGALLVGVSEYDHVRPDDREGVPGQLPGVRHNRLRLRDALHRTGLFETGRTTDCASPSHDVFNEALRHVARETEGLLLLYFAGHAIVTKAGDELFLQMSNARVVAGGHDAFPNAVPLTEVLAQLVGSRAERVVVVLDCCYAGNAVAAWHRFDHRMRRKALLLMSVQSNRLIDAGDGGGATPFTEELVHVLSEEGELSVGGLYARLKERMAAAGHRTALDDAQDPQGVWEPGEEVLLRSGGVSGPEDLEPDIPEPANPETESSSTGPVRLRAAVRSAAARMRGLRLRFRLLLALVLLAAGCGGWGIARLIGHDGLCAPPLELRVLTDPELEPTVDKAADTFLDSDANTQHGCRRAGITVYSADAADTVTALRERTDAWQEPLKDDDDPQRDIGPQPDVWIPATVADVTRVVVDRPVRSYADLEPEQKPLAYSPTVLAVPENLAADRPERTGRPLAELLDALKQLQPPAETRRPDPEHTDSALLATMGLYADGGRARTAEQELAQPGVPAPTAAKLLCDLPEDAAVDRRTAALVPEFLLKSGVACKATNRVPRVAEYPRDVPALQPAFVRVRWKDADRDEARRNTAVQAFRDWLYGDGGRQVLGAAGFRSADAGHPLLARESAEGVLDDPGRSQPSAERLAMTAALQQYRSANGPGRVLFLLDSSGSMGTWWQGATGGPGLIRQSLGGLGDQDEYGVWAMYGTSGDGYAPLLSFGRHKRADAERILLDASRTAVHEVEADPHRALLAALGDMARRGGDDDRPQLIVLITDDEDNNRLTGGNRTAVLDLAAESGVPVAVVSLDGGGCGPDRVDAQIAAAAGGRCLDTGDDLGPALHDEVARTGTGAE</sequence>
<feature type="domain" description="VWFA" evidence="3">
    <location>
        <begin position="663"/>
        <end position="847"/>
    </location>
</feature>
<gene>
    <name evidence="4" type="ORF">JS756_04820</name>
</gene>
<protein>
    <submittedName>
        <fullName evidence="4">Substrate-binding domain-containing protein</fullName>
    </submittedName>
</protein>
<dbReference type="SUPFAM" id="SSF53300">
    <property type="entry name" value="vWA-like"/>
    <property type="match status" value="1"/>
</dbReference>
<feature type="region of interest" description="Disordered" evidence="1">
    <location>
        <begin position="384"/>
        <end position="406"/>
    </location>
</feature>
<evidence type="ECO:0000256" key="1">
    <source>
        <dbReference type="SAM" id="MobiDB-lite"/>
    </source>
</evidence>
<feature type="region of interest" description="Disordered" evidence="1">
    <location>
        <begin position="248"/>
        <end position="276"/>
    </location>
</feature>
<dbReference type="Proteomes" id="UP000788262">
    <property type="component" value="Unassembled WGS sequence"/>
</dbReference>
<keyword evidence="2" id="KW-0472">Membrane</keyword>
<dbReference type="EMBL" id="JAFFZS010000002">
    <property type="protein sequence ID" value="MBN0043433.1"/>
    <property type="molecule type" value="Genomic_DNA"/>
</dbReference>
<keyword evidence="5" id="KW-1185">Reference proteome</keyword>
<dbReference type="RefSeq" id="WP_205381643.1">
    <property type="nucleotide sequence ID" value="NZ_JAFFZS010000002.1"/>
</dbReference>
<dbReference type="InterPro" id="IPR002035">
    <property type="entry name" value="VWF_A"/>
</dbReference>
<dbReference type="Pfam" id="PF00656">
    <property type="entry name" value="Peptidase_C14"/>
    <property type="match status" value="1"/>
</dbReference>
<evidence type="ECO:0000313" key="5">
    <source>
        <dbReference type="Proteomes" id="UP000788262"/>
    </source>
</evidence>
<dbReference type="Gene3D" id="3.40.50.410">
    <property type="entry name" value="von Willebrand factor, type A domain"/>
    <property type="match status" value="1"/>
</dbReference>